<dbReference type="AlphaFoldDB" id="A0A6A3K197"/>
<feature type="signal peptide" evidence="2">
    <location>
        <begin position="1"/>
        <end position="22"/>
    </location>
</feature>
<keyword evidence="2" id="KW-0732">Signal</keyword>
<feature type="region of interest" description="Disordered" evidence="1">
    <location>
        <begin position="28"/>
        <end position="67"/>
    </location>
</feature>
<protein>
    <recommendedName>
        <fullName evidence="5">RxLR effector protein</fullName>
    </recommendedName>
</protein>
<feature type="chain" id="PRO_5025365569" description="RxLR effector protein" evidence="2">
    <location>
        <begin position="23"/>
        <end position="219"/>
    </location>
</feature>
<dbReference type="EMBL" id="QXFV01001644">
    <property type="protein sequence ID" value="KAE9001286.1"/>
    <property type="molecule type" value="Genomic_DNA"/>
</dbReference>
<gene>
    <name evidence="3" type="ORF">PR001_g18567</name>
</gene>
<evidence type="ECO:0000256" key="2">
    <source>
        <dbReference type="SAM" id="SignalP"/>
    </source>
</evidence>
<name>A0A6A3K197_9STRA</name>
<evidence type="ECO:0000313" key="4">
    <source>
        <dbReference type="Proteomes" id="UP000429607"/>
    </source>
</evidence>
<organism evidence="3 4">
    <name type="scientific">Phytophthora rubi</name>
    <dbReference type="NCBI Taxonomy" id="129364"/>
    <lineage>
        <taxon>Eukaryota</taxon>
        <taxon>Sar</taxon>
        <taxon>Stramenopiles</taxon>
        <taxon>Oomycota</taxon>
        <taxon>Peronosporomycetes</taxon>
        <taxon>Peronosporales</taxon>
        <taxon>Peronosporaceae</taxon>
        <taxon>Phytophthora</taxon>
    </lineage>
</organism>
<dbReference type="Proteomes" id="UP000429607">
    <property type="component" value="Unassembled WGS sequence"/>
</dbReference>
<feature type="region of interest" description="Disordered" evidence="1">
    <location>
        <begin position="141"/>
        <end position="160"/>
    </location>
</feature>
<feature type="compositionally biased region" description="Basic and acidic residues" evidence="1">
    <location>
        <begin position="37"/>
        <end position="56"/>
    </location>
</feature>
<evidence type="ECO:0008006" key="5">
    <source>
        <dbReference type="Google" id="ProtNLM"/>
    </source>
</evidence>
<evidence type="ECO:0000256" key="1">
    <source>
        <dbReference type="SAM" id="MobiDB-lite"/>
    </source>
</evidence>
<reference evidence="3 4" key="1">
    <citation type="submission" date="2018-09" db="EMBL/GenBank/DDBJ databases">
        <title>Genomic investigation of the strawberry pathogen Phytophthora fragariae indicates pathogenicity is determined by transcriptional variation in three key races.</title>
        <authorList>
            <person name="Adams T.M."/>
            <person name="Armitage A.D."/>
            <person name="Sobczyk M.K."/>
            <person name="Bates H.J."/>
            <person name="Dunwell J.M."/>
            <person name="Nellist C.F."/>
            <person name="Harrison R.J."/>
        </authorList>
    </citation>
    <scope>NUCLEOTIDE SEQUENCE [LARGE SCALE GENOMIC DNA]</scope>
    <source>
        <strain evidence="3 4">SCRP249</strain>
    </source>
</reference>
<evidence type="ECO:0000313" key="3">
    <source>
        <dbReference type="EMBL" id="KAE9001286.1"/>
    </source>
</evidence>
<accession>A0A6A3K197</accession>
<proteinExistence type="predicted"/>
<sequence>MHLAHLLLLLVLLLANANPVTSIEDQSAISQTTSQRSLRDEVDAKRVVLSSPKDDDPSGVANAESEERGFLSTAASKLKSVVGKNPGLSSKLGSTRQNSEMAAAVGKMPIVKQLEATVQKDPGFFQEAVEKTGAVQEVVEGPSSCPSICDDGEERPQDHQGQCQSASVRCRQRPRQAWCSGGYQGYIEEGAGHPWRSHLGAAGIGLSIFLVSSTPGNKG</sequence>
<comment type="caution">
    <text evidence="3">The sequence shown here is derived from an EMBL/GenBank/DDBJ whole genome shotgun (WGS) entry which is preliminary data.</text>
</comment>